<dbReference type="PANTHER" id="PTHR23234">
    <property type="entry name" value="ZNF44 PROTEIN"/>
    <property type="match status" value="1"/>
</dbReference>
<dbReference type="SUPFAM" id="SSF57667">
    <property type="entry name" value="beta-beta-alpha zinc fingers"/>
    <property type="match status" value="5"/>
</dbReference>
<evidence type="ECO:0000256" key="4">
    <source>
        <dbReference type="ARBA" id="ARBA00022771"/>
    </source>
</evidence>
<keyword evidence="4 9" id="KW-0863">Zinc-finger</keyword>
<dbReference type="InterPro" id="IPR013087">
    <property type="entry name" value="Znf_C2H2_type"/>
</dbReference>
<feature type="region of interest" description="Disordered" evidence="11">
    <location>
        <begin position="348"/>
        <end position="367"/>
    </location>
</feature>
<feature type="domain" description="C2H2-type" evidence="12">
    <location>
        <begin position="426"/>
        <end position="448"/>
    </location>
</feature>
<accession>A0A1I8MCA4</accession>
<reference evidence="14" key="1">
    <citation type="submission" date="2020-05" db="UniProtKB">
        <authorList>
            <consortium name="EnsemblMetazoa"/>
        </authorList>
    </citation>
    <scope>IDENTIFICATION</scope>
    <source>
        <strain evidence="14">Aabys</strain>
    </source>
</reference>
<reference evidence="16" key="2">
    <citation type="submission" date="2025-05" db="UniProtKB">
        <authorList>
            <consortium name="RefSeq"/>
        </authorList>
    </citation>
    <scope>IDENTIFICATION</scope>
    <source>
        <strain evidence="16">Aabys</strain>
        <tissue evidence="16">Whole body</tissue>
    </source>
</reference>
<feature type="domain" description="ZAD" evidence="13">
    <location>
        <begin position="7"/>
        <end position="83"/>
    </location>
</feature>
<keyword evidence="8" id="KW-0539">Nucleus</keyword>
<evidence type="ECO:0000313" key="14">
    <source>
        <dbReference type="EnsemblMetazoa" id="MDOA003426-PA"/>
    </source>
</evidence>
<dbReference type="Pfam" id="PF07776">
    <property type="entry name" value="zf-AD"/>
    <property type="match status" value="1"/>
</dbReference>
<dbReference type="PROSITE" id="PS51915">
    <property type="entry name" value="ZAD"/>
    <property type="match status" value="1"/>
</dbReference>
<feature type="compositionally biased region" description="Polar residues" evidence="11">
    <location>
        <begin position="354"/>
        <end position="367"/>
    </location>
</feature>
<dbReference type="FunFam" id="3.30.160.60:FF:000130">
    <property type="entry name" value="Spalt-like transcription factor 4"/>
    <property type="match status" value="1"/>
</dbReference>
<dbReference type="InterPro" id="IPR050758">
    <property type="entry name" value="Znf_C2H2-type"/>
</dbReference>
<proteinExistence type="predicted"/>
<gene>
    <name evidence="14" type="primary">101887622</name>
    <name evidence="16" type="synonym">LOC101887622</name>
</gene>
<keyword evidence="3" id="KW-0677">Repeat</keyword>
<dbReference type="PANTHER" id="PTHR23234:SF10">
    <property type="entry name" value="RIKEN CDNA 6720489N17 GENE-RELATED"/>
    <property type="match status" value="1"/>
</dbReference>
<dbReference type="OrthoDB" id="9439903at2759"/>
<evidence type="ECO:0000256" key="6">
    <source>
        <dbReference type="ARBA" id="ARBA00023015"/>
    </source>
</evidence>
<protein>
    <submittedName>
        <fullName evidence="16">Zinc finger protein 436 isoform X1</fullName>
    </submittedName>
</protein>
<evidence type="ECO:0000313" key="16">
    <source>
        <dbReference type="RefSeq" id="XP_058974035.1"/>
    </source>
</evidence>
<dbReference type="eggNOG" id="KOG1721">
    <property type="taxonomic scope" value="Eukaryota"/>
</dbReference>
<feature type="binding site" evidence="10">
    <location>
        <position position="59"/>
    </location>
    <ligand>
        <name>Zn(2+)</name>
        <dbReference type="ChEBI" id="CHEBI:29105"/>
    </ligand>
</feature>
<dbReference type="Proteomes" id="UP001652621">
    <property type="component" value="Unplaced"/>
</dbReference>
<evidence type="ECO:0000256" key="11">
    <source>
        <dbReference type="SAM" id="MobiDB-lite"/>
    </source>
</evidence>
<dbReference type="GO" id="GO:0005634">
    <property type="term" value="C:nucleus"/>
    <property type="evidence" value="ECO:0007669"/>
    <property type="project" value="UniProtKB-SubCell"/>
</dbReference>
<sequence>MDVDTGKICRCCLSLNSNPLLSIYQSDGAGGCVANMIASITNLELRQHDKMPEKVCLSCASEINRCYVFKIKCESSNKTLRQLLPDVAVECDSLEKNSVRAIGIQTDAVCVRSTLCQTLDFASTTMKTKEVQTEAVTYNESNEEGANEGLQLTHCGDDAGFCENREKERTAFKTLRSEQHFSLVTSEHSENGESYIVVETDSINNDESSMPEEHKYLVQESVDPAGDEIIENNEETSSFDFYEDMEQNMPEYSETKSYNGVGNECINQANDYRADDANEQYANETGVQTDIASKRLRSSGKRKEQHKCPMCIMAFVSLKVLRRHIAKRHSSVDIDDAVSKTAYTAEVQQESEENLSNSDVVTDSQQELTEVNVPKPRLLSRTRHSNKLNEQQYSSFKFYCEYCQAGFAQRKTLTYHMKQNCMTSNFKCAQCERIFISKEKLDEHNLTHKNHPCLECKHVCDSVEELSEHMIEVHNRNARNQCHVCKKVFTMKASLIDHLRVHSGDKPFVCTICGKRFTQNSNLRQHIMRHQNKKDFMCDLCPNAYVTKAELFSHKRTHTGETPFKCNFCNTSFTSSSSLQKHVRKHTGERPYSCDICPMRFTALNILKNHHRTHTGERPYKCLFCEKSFTQKGDCLLHQRTHEFGEIKCFCGSTFSKINNLRIHLKVKHPNMTDEEIRSINDLLKVKCNKEEDTETHITLMEVGDDDEGEMTLNTSRVDNGDEMTEIAM</sequence>
<dbReference type="Pfam" id="PF00096">
    <property type="entry name" value="zf-C2H2"/>
    <property type="match status" value="4"/>
</dbReference>
<feature type="binding site" evidence="10">
    <location>
        <position position="56"/>
    </location>
    <ligand>
        <name>Zn(2+)</name>
        <dbReference type="ChEBI" id="CHEBI:29105"/>
    </ligand>
</feature>
<dbReference type="PROSITE" id="PS00028">
    <property type="entry name" value="ZINC_FINGER_C2H2_1"/>
    <property type="match status" value="8"/>
</dbReference>
<evidence type="ECO:0000256" key="1">
    <source>
        <dbReference type="ARBA" id="ARBA00004123"/>
    </source>
</evidence>
<feature type="domain" description="C2H2-type" evidence="12">
    <location>
        <begin position="620"/>
        <end position="642"/>
    </location>
</feature>
<dbReference type="PROSITE" id="PS50157">
    <property type="entry name" value="ZINC_FINGER_C2H2_2"/>
    <property type="match status" value="7"/>
</dbReference>
<keyword evidence="15" id="KW-1185">Reference proteome</keyword>
<evidence type="ECO:0000256" key="10">
    <source>
        <dbReference type="PROSITE-ProRule" id="PRU01263"/>
    </source>
</evidence>
<keyword evidence="6" id="KW-0805">Transcription regulation</keyword>
<dbReference type="SMART" id="SM00868">
    <property type="entry name" value="zf-AD"/>
    <property type="match status" value="2"/>
</dbReference>
<feature type="binding site" evidence="10">
    <location>
        <position position="9"/>
    </location>
    <ligand>
        <name>Zn(2+)</name>
        <dbReference type="ChEBI" id="CHEBI:29105"/>
    </ligand>
</feature>
<feature type="domain" description="C2H2-type" evidence="12">
    <location>
        <begin position="592"/>
        <end position="619"/>
    </location>
</feature>
<name>A0A1I8MCA4_MUSDO</name>
<dbReference type="VEuPathDB" id="VectorBase:MDOMA2_007836"/>
<dbReference type="GO" id="GO:0008270">
    <property type="term" value="F:zinc ion binding"/>
    <property type="evidence" value="ECO:0007669"/>
    <property type="project" value="UniProtKB-UniRule"/>
</dbReference>
<evidence type="ECO:0000313" key="15">
    <source>
        <dbReference type="Proteomes" id="UP001652621"/>
    </source>
</evidence>
<evidence type="ECO:0000259" key="13">
    <source>
        <dbReference type="PROSITE" id="PS51915"/>
    </source>
</evidence>
<evidence type="ECO:0000256" key="7">
    <source>
        <dbReference type="ARBA" id="ARBA00023163"/>
    </source>
</evidence>
<dbReference type="GO" id="GO:0006355">
    <property type="term" value="P:regulation of DNA-templated transcription"/>
    <property type="evidence" value="ECO:0007669"/>
    <property type="project" value="UniProtKB-ARBA"/>
</dbReference>
<feature type="binding site" evidence="10">
    <location>
        <position position="12"/>
    </location>
    <ligand>
        <name>Zn(2+)</name>
        <dbReference type="ChEBI" id="CHEBI:29105"/>
    </ligand>
</feature>
<evidence type="ECO:0000256" key="3">
    <source>
        <dbReference type="ARBA" id="ARBA00022737"/>
    </source>
</evidence>
<dbReference type="RefSeq" id="XP_058974035.1">
    <property type="nucleotide sequence ID" value="XM_059118052.1"/>
</dbReference>
<dbReference type="AlphaFoldDB" id="A0A1I8MCA4"/>
<evidence type="ECO:0000259" key="12">
    <source>
        <dbReference type="PROSITE" id="PS50157"/>
    </source>
</evidence>
<dbReference type="Gene3D" id="3.40.1800.20">
    <property type="match status" value="1"/>
</dbReference>
<organism evidence="14">
    <name type="scientific">Musca domestica</name>
    <name type="common">House fly</name>
    <dbReference type="NCBI Taxonomy" id="7370"/>
    <lineage>
        <taxon>Eukaryota</taxon>
        <taxon>Metazoa</taxon>
        <taxon>Ecdysozoa</taxon>
        <taxon>Arthropoda</taxon>
        <taxon>Hexapoda</taxon>
        <taxon>Insecta</taxon>
        <taxon>Pterygota</taxon>
        <taxon>Neoptera</taxon>
        <taxon>Endopterygota</taxon>
        <taxon>Diptera</taxon>
        <taxon>Brachycera</taxon>
        <taxon>Muscomorpha</taxon>
        <taxon>Muscoidea</taxon>
        <taxon>Muscidae</taxon>
        <taxon>Musca</taxon>
    </lineage>
</organism>
<feature type="domain" description="C2H2-type" evidence="12">
    <location>
        <begin position="536"/>
        <end position="563"/>
    </location>
</feature>
<dbReference type="VEuPathDB" id="VectorBase:MDOA003426"/>
<dbReference type="InterPro" id="IPR036236">
    <property type="entry name" value="Znf_C2H2_sf"/>
</dbReference>
<dbReference type="FunFam" id="3.30.160.60:FF:000446">
    <property type="entry name" value="Zinc finger protein"/>
    <property type="match status" value="1"/>
</dbReference>
<evidence type="ECO:0000256" key="8">
    <source>
        <dbReference type="ARBA" id="ARBA00023242"/>
    </source>
</evidence>
<dbReference type="InterPro" id="IPR012934">
    <property type="entry name" value="Znf_AD"/>
</dbReference>
<comment type="subcellular location">
    <subcellularLocation>
        <location evidence="1">Nucleus</location>
    </subcellularLocation>
</comment>
<dbReference type="FunFam" id="3.30.160.60:FF:002343">
    <property type="entry name" value="Zinc finger protein 33A"/>
    <property type="match status" value="1"/>
</dbReference>
<keyword evidence="7" id="KW-0804">Transcription</keyword>
<feature type="domain" description="C2H2-type" evidence="12">
    <location>
        <begin position="480"/>
        <end position="507"/>
    </location>
</feature>
<dbReference type="SMART" id="SM00355">
    <property type="entry name" value="ZnF_C2H2"/>
    <property type="match status" value="11"/>
</dbReference>
<evidence type="ECO:0000256" key="5">
    <source>
        <dbReference type="ARBA" id="ARBA00022833"/>
    </source>
</evidence>
<dbReference type="EnsemblMetazoa" id="MDOA003426-RA">
    <property type="protein sequence ID" value="MDOA003426-PA"/>
    <property type="gene ID" value="MDOA003426"/>
</dbReference>
<evidence type="ECO:0000256" key="9">
    <source>
        <dbReference type="PROSITE-ProRule" id="PRU00042"/>
    </source>
</evidence>
<keyword evidence="2 10" id="KW-0479">Metal-binding</keyword>
<evidence type="ECO:0000256" key="2">
    <source>
        <dbReference type="ARBA" id="ARBA00022723"/>
    </source>
</evidence>
<feature type="domain" description="C2H2-type" evidence="12">
    <location>
        <begin position="508"/>
        <end position="535"/>
    </location>
</feature>
<dbReference type="Gene3D" id="3.30.160.60">
    <property type="entry name" value="Classic Zinc Finger"/>
    <property type="match status" value="8"/>
</dbReference>
<feature type="domain" description="C2H2-type" evidence="12">
    <location>
        <begin position="564"/>
        <end position="591"/>
    </location>
</feature>
<dbReference type="SUPFAM" id="SSF57716">
    <property type="entry name" value="Glucocorticoid receptor-like (DNA-binding domain)"/>
    <property type="match status" value="1"/>
</dbReference>
<keyword evidence="5 10" id="KW-0862">Zinc</keyword>
<dbReference type="FunFam" id="3.30.160.60:FF:000358">
    <property type="entry name" value="zinc finger protein 24"/>
    <property type="match status" value="1"/>
</dbReference>